<dbReference type="AlphaFoldDB" id="A0A4R5LQ08"/>
<keyword evidence="3" id="KW-0203">Cytokinin biosynthesis</keyword>
<dbReference type="NCBIfam" id="TIGR00730">
    <property type="entry name" value="Rossman fold protein, TIGR00730 family"/>
    <property type="match status" value="1"/>
</dbReference>
<dbReference type="PANTHER" id="PTHR31223:SF70">
    <property type="entry name" value="LOG FAMILY PROTEIN YJL055W"/>
    <property type="match status" value="1"/>
</dbReference>
<dbReference type="Proteomes" id="UP000295554">
    <property type="component" value="Unassembled WGS sequence"/>
</dbReference>
<dbReference type="EC" id="3.2.2.n1" evidence="3"/>
<evidence type="ECO:0000256" key="2">
    <source>
        <dbReference type="ARBA" id="ARBA00006763"/>
    </source>
</evidence>
<dbReference type="GO" id="GO:0005829">
    <property type="term" value="C:cytosol"/>
    <property type="evidence" value="ECO:0007669"/>
    <property type="project" value="TreeGrafter"/>
</dbReference>
<dbReference type="InterPro" id="IPR031100">
    <property type="entry name" value="LOG_fam"/>
</dbReference>
<evidence type="ECO:0000256" key="3">
    <source>
        <dbReference type="RuleBase" id="RU363015"/>
    </source>
</evidence>
<dbReference type="GO" id="GO:0009691">
    <property type="term" value="P:cytokinin biosynthetic process"/>
    <property type="evidence" value="ECO:0007669"/>
    <property type="project" value="UniProtKB-UniRule"/>
</dbReference>
<evidence type="ECO:0000313" key="5">
    <source>
        <dbReference type="Proteomes" id="UP000295554"/>
    </source>
</evidence>
<dbReference type="Gene3D" id="3.40.50.450">
    <property type="match status" value="1"/>
</dbReference>
<comment type="caution">
    <text evidence="4">The sequence shown here is derived from an EMBL/GenBank/DDBJ whole genome shotgun (WGS) entry which is preliminary data.</text>
</comment>
<evidence type="ECO:0000313" key="4">
    <source>
        <dbReference type="EMBL" id="TDG12589.1"/>
    </source>
</evidence>
<gene>
    <name evidence="4" type="ORF">E2F43_13435</name>
</gene>
<dbReference type="FunFam" id="3.40.50.450:FF:000012">
    <property type="entry name" value="LOG family protein YvdD"/>
    <property type="match status" value="1"/>
</dbReference>
<accession>A0A4R5LQ08</accession>
<comment type="similarity">
    <text evidence="2 3">Belongs to the LOG family.</text>
</comment>
<dbReference type="RefSeq" id="WP_133213517.1">
    <property type="nucleotide sequence ID" value="NZ_SMSE01000003.1"/>
</dbReference>
<dbReference type="InterPro" id="IPR005269">
    <property type="entry name" value="LOG"/>
</dbReference>
<dbReference type="PANTHER" id="PTHR31223">
    <property type="entry name" value="LOG FAMILY PROTEIN YJL055W"/>
    <property type="match status" value="1"/>
</dbReference>
<dbReference type="Pfam" id="PF03641">
    <property type="entry name" value="Lysine_decarbox"/>
    <property type="match status" value="1"/>
</dbReference>
<name>A0A4R5LQ08_9GAMM</name>
<dbReference type="SUPFAM" id="SSF102405">
    <property type="entry name" value="MCP/YpsA-like"/>
    <property type="match status" value="1"/>
</dbReference>
<dbReference type="EMBL" id="SMSE01000003">
    <property type="protein sequence ID" value="TDG12589.1"/>
    <property type="molecule type" value="Genomic_DNA"/>
</dbReference>
<organism evidence="4 5">
    <name type="scientific">Seongchinamella unica</name>
    <dbReference type="NCBI Taxonomy" id="2547392"/>
    <lineage>
        <taxon>Bacteria</taxon>
        <taxon>Pseudomonadati</taxon>
        <taxon>Pseudomonadota</taxon>
        <taxon>Gammaproteobacteria</taxon>
        <taxon>Cellvibrionales</taxon>
        <taxon>Halieaceae</taxon>
        <taxon>Seongchinamella</taxon>
    </lineage>
</organism>
<proteinExistence type="inferred from homology"/>
<dbReference type="GO" id="GO:0008714">
    <property type="term" value="F:AMP nucleosidase activity"/>
    <property type="evidence" value="ECO:0007669"/>
    <property type="project" value="UniProtKB-EC"/>
</dbReference>
<protein>
    <recommendedName>
        <fullName evidence="3">Cytokinin riboside 5'-monophosphate phosphoribohydrolase</fullName>
        <ecNumber evidence="3">3.2.2.n1</ecNumber>
    </recommendedName>
</protein>
<sequence>MKRICVYCGSSPGRKPEYLAAARDLARAMVARGIDLVYGGGSVGIMGGIADAVLEAGGQVIGVIPRALAEREVSHRGVTDLRVVESMHERKALMAELSDGFVAMPGGFGTIEELLEVLTWSQLGFHQKPCAILNVEGYFDRLIQFLDHSVEQQFVKPVHRSMLLVEEDAQRLLSLMASYEHPVVDKWIGRGET</sequence>
<dbReference type="OrthoDB" id="9801098at2"/>
<evidence type="ECO:0000256" key="1">
    <source>
        <dbReference type="ARBA" id="ARBA00000274"/>
    </source>
</evidence>
<keyword evidence="5" id="KW-1185">Reference proteome</keyword>
<keyword evidence="3" id="KW-0378">Hydrolase</keyword>
<comment type="catalytic activity">
    <reaction evidence="1">
        <text>AMP + H2O = D-ribose 5-phosphate + adenine</text>
        <dbReference type="Rhea" id="RHEA:20129"/>
        <dbReference type="ChEBI" id="CHEBI:15377"/>
        <dbReference type="ChEBI" id="CHEBI:16708"/>
        <dbReference type="ChEBI" id="CHEBI:78346"/>
        <dbReference type="ChEBI" id="CHEBI:456215"/>
        <dbReference type="EC" id="3.2.2.4"/>
    </reaction>
</comment>
<reference evidence="4 5" key="1">
    <citation type="submission" date="2019-03" db="EMBL/GenBank/DDBJ databases">
        <title>Seongchinamella monodicae gen. nov., sp. nov., a novel member of the Gammaproteobacteria isolated from a tidal mudflat of beach.</title>
        <authorList>
            <person name="Yang H.G."/>
            <person name="Kang J.W."/>
            <person name="Lee S.D."/>
        </authorList>
    </citation>
    <scope>NUCLEOTIDE SEQUENCE [LARGE SCALE GENOMIC DNA]</scope>
    <source>
        <strain evidence="4 5">GH4-78</strain>
    </source>
</reference>